<evidence type="ECO:0000259" key="8">
    <source>
        <dbReference type="Pfam" id="PF02852"/>
    </source>
</evidence>
<feature type="binding site" evidence="6">
    <location>
        <begin position="178"/>
        <end position="185"/>
    </location>
    <ligand>
        <name>NAD(+)</name>
        <dbReference type="ChEBI" id="CHEBI:57540"/>
    </ligand>
</feature>
<dbReference type="SUPFAM" id="SSF51905">
    <property type="entry name" value="FAD/NAD(P)-binding domain"/>
    <property type="match status" value="1"/>
</dbReference>
<feature type="binding site" evidence="6">
    <location>
        <position position="305"/>
    </location>
    <ligand>
        <name>NAD(+)</name>
        <dbReference type="ChEBI" id="CHEBI:57540"/>
    </ligand>
</feature>
<dbReference type="InterPro" id="IPR023753">
    <property type="entry name" value="FAD/NAD-binding_dom"/>
</dbReference>
<gene>
    <name evidence="10" type="ORF">HN018_04855</name>
</gene>
<dbReference type="InterPro" id="IPR004099">
    <property type="entry name" value="Pyr_nucl-diS_OxRdtase_dimer"/>
</dbReference>
<evidence type="ECO:0000256" key="2">
    <source>
        <dbReference type="ARBA" id="ARBA00022630"/>
    </source>
</evidence>
<dbReference type="PANTHER" id="PTHR43014:SF2">
    <property type="entry name" value="MERCURIC REDUCTASE"/>
    <property type="match status" value="1"/>
</dbReference>
<dbReference type="AlphaFoldDB" id="A0A6M8HMA2"/>
<proteinExistence type="inferred from homology"/>
<feature type="binding site" evidence="6">
    <location>
        <position position="49"/>
    </location>
    <ligand>
        <name>FAD</name>
        <dbReference type="ChEBI" id="CHEBI:57692"/>
    </ligand>
</feature>
<comment type="cofactor">
    <cofactor evidence="6">
        <name>FAD</name>
        <dbReference type="ChEBI" id="CHEBI:57692"/>
    </cofactor>
    <text evidence="6">Binds 1 FAD per subunit.</text>
</comment>
<dbReference type="FunFam" id="3.30.390.30:FF:000001">
    <property type="entry name" value="Dihydrolipoyl dehydrogenase"/>
    <property type="match status" value="1"/>
</dbReference>
<dbReference type="Gene3D" id="3.50.50.60">
    <property type="entry name" value="FAD/NAD(P)-binding domain"/>
    <property type="match status" value="2"/>
</dbReference>
<accession>A0A6M8HMA2</accession>
<evidence type="ECO:0000313" key="10">
    <source>
        <dbReference type="EMBL" id="QKE89457.1"/>
    </source>
</evidence>
<reference evidence="10 11" key="1">
    <citation type="journal article" date="2014" name="World J. Microbiol. Biotechnol.">
        <title>Biodiversity and physiological characteristics of Antarctic and Arctic lichens-associated bacteria.</title>
        <authorList>
            <person name="Lee Y.M."/>
            <person name="Kim E.H."/>
            <person name="Lee H.K."/>
            <person name="Hong S.G."/>
        </authorList>
    </citation>
    <scope>NUCLEOTIDE SEQUENCE [LARGE SCALE GENOMIC DNA]</scope>
    <source>
        <strain evidence="10 11">PAMC 26569</strain>
    </source>
</reference>
<keyword evidence="2" id="KW-0285">Flavoprotein</keyword>
<dbReference type="Pfam" id="PF07992">
    <property type="entry name" value="Pyr_redox_2"/>
    <property type="match status" value="1"/>
</dbReference>
<keyword evidence="11" id="KW-1185">Reference proteome</keyword>
<evidence type="ECO:0000256" key="6">
    <source>
        <dbReference type="PIRSR" id="PIRSR000350-3"/>
    </source>
</evidence>
<dbReference type="SUPFAM" id="SSF55424">
    <property type="entry name" value="FAD/NAD-linked reductases, dimerisation (C-terminal) domain"/>
    <property type="match status" value="1"/>
</dbReference>
<dbReference type="EMBL" id="CP053708">
    <property type="protein sequence ID" value="QKE89457.1"/>
    <property type="molecule type" value="Genomic_DNA"/>
</dbReference>
<comment type="similarity">
    <text evidence="1">Belongs to the class-I pyridine nucleotide-disulfide oxidoreductase family.</text>
</comment>
<evidence type="ECO:0000259" key="9">
    <source>
        <dbReference type="Pfam" id="PF07992"/>
    </source>
</evidence>
<name>A0A6M8HMA2_9PROT</name>
<dbReference type="Pfam" id="PF02852">
    <property type="entry name" value="Pyr_redox_dim"/>
    <property type="match status" value="1"/>
</dbReference>
<sequence>MDVDVAIIGGGQAGVPLARSLAEAGQQVALIERVHLGGSCVNFGCTPSKALIASAQVAYEARNGERWGIRIPTIDVDFGAVMDRVRGMVAAARNSLDDSIEQAANPCLIRAHGRLAGREDGRFVVESDGGRVRARRVVLDTGTRSLLPDIDGLRTVPLLTAENWIDMTVLPERLIVIGGSYLALEFGQAFSRLESEVVVLQSGSALAEREDPDVSYVIAKFLEAEGLEIRLDVRIDRIEPIDGGIRVHVDGVVLEGTHLLVATGRRPNTDDLGLETLGVATDQHGMIEVDERLATTVAGVWAAGDIRGGPAFTHTAYADSKVIHDQIVGDSRMTTERIVPYAMFLDPELGRVGMTETEARKAGHAIRIGRKDMSTSGKAKEVGQTAGFIKVVIDAETDRFLGAACLCHNGSEVVQVFIALMNAGAGANTIKNSVVIHPTIGEAAKNAVVAAYT</sequence>
<dbReference type="InterPro" id="IPR016156">
    <property type="entry name" value="FAD/NAD-linked_Rdtase_dimer_sf"/>
</dbReference>
<keyword evidence="6" id="KW-0547">Nucleotide-binding</keyword>
<evidence type="ECO:0000256" key="4">
    <source>
        <dbReference type="ARBA" id="ARBA00023002"/>
    </source>
</evidence>
<dbReference type="PRINTS" id="PR00368">
    <property type="entry name" value="FADPNR"/>
</dbReference>
<dbReference type="Gene3D" id="3.30.390.30">
    <property type="match status" value="1"/>
</dbReference>
<dbReference type="InterPro" id="IPR001100">
    <property type="entry name" value="Pyr_nuc-diS_OxRdtase"/>
</dbReference>
<dbReference type="PIRSF" id="PIRSF000350">
    <property type="entry name" value="Mercury_reductase_MerA"/>
    <property type="match status" value="1"/>
</dbReference>
<dbReference type="RefSeq" id="WP_171834451.1">
    <property type="nucleotide sequence ID" value="NZ_CP053708.1"/>
</dbReference>
<evidence type="ECO:0000313" key="11">
    <source>
        <dbReference type="Proteomes" id="UP000500767"/>
    </source>
</evidence>
<dbReference type="PANTHER" id="PTHR43014">
    <property type="entry name" value="MERCURIC REDUCTASE"/>
    <property type="match status" value="1"/>
</dbReference>
<protein>
    <submittedName>
        <fullName evidence="10">Mercuric reductase</fullName>
    </submittedName>
</protein>
<feature type="active site" description="Proton acceptor" evidence="5">
    <location>
        <position position="437"/>
    </location>
</feature>
<feature type="binding site" evidence="6">
    <location>
        <position position="113"/>
    </location>
    <ligand>
        <name>FAD</name>
        <dbReference type="ChEBI" id="CHEBI:57692"/>
    </ligand>
</feature>
<dbReference type="GO" id="GO:0003955">
    <property type="term" value="F:NAD(P)H dehydrogenase (quinone) activity"/>
    <property type="evidence" value="ECO:0007669"/>
    <property type="project" value="TreeGrafter"/>
</dbReference>
<evidence type="ECO:0000256" key="5">
    <source>
        <dbReference type="PIRSR" id="PIRSR000350-2"/>
    </source>
</evidence>
<keyword evidence="6" id="KW-0520">NAD</keyword>
<feature type="domain" description="Pyridine nucleotide-disulphide oxidoreductase dimerisation" evidence="8">
    <location>
        <begin position="339"/>
        <end position="447"/>
    </location>
</feature>
<keyword evidence="3 6" id="KW-0274">FAD</keyword>
<feature type="binding site" evidence="6">
    <location>
        <position position="264"/>
    </location>
    <ligand>
        <name>NAD(+)</name>
        <dbReference type="ChEBI" id="CHEBI:57540"/>
    </ligand>
</feature>
<organism evidence="10 11">
    <name type="scientific">Lichenicola cladoniae</name>
    <dbReference type="NCBI Taxonomy" id="1484109"/>
    <lineage>
        <taxon>Bacteria</taxon>
        <taxon>Pseudomonadati</taxon>
        <taxon>Pseudomonadota</taxon>
        <taxon>Alphaproteobacteria</taxon>
        <taxon>Acetobacterales</taxon>
        <taxon>Acetobacteraceae</taxon>
        <taxon>Lichenicola</taxon>
    </lineage>
</organism>
<evidence type="ECO:0000256" key="1">
    <source>
        <dbReference type="ARBA" id="ARBA00007532"/>
    </source>
</evidence>
<dbReference type="PRINTS" id="PR00411">
    <property type="entry name" value="PNDRDTASEI"/>
</dbReference>
<evidence type="ECO:0000256" key="3">
    <source>
        <dbReference type="ARBA" id="ARBA00022827"/>
    </source>
</evidence>
<dbReference type="InterPro" id="IPR036188">
    <property type="entry name" value="FAD/NAD-bd_sf"/>
</dbReference>
<dbReference type="GO" id="GO:0050660">
    <property type="term" value="F:flavin adenine dinucleotide binding"/>
    <property type="evidence" value="ECO:0007669"/>
    <property type="project" value="TreeGrafter"/>
</dbReference>
<evidence type="ECO:0000256" key="7">
    <source>
        <dbReference type="PIRSR" id="PIRSR000350-4"/>
    </source>
</evidence>
<dbReference type="KEGG" id="lck:HN018_04855"/>
<feature type="domain" description="FAD/NAD(P)-binding" evidence="9">
    <location>
        <begin position="4"/>
        <end position="318"/>
    </location>
</feature>
<dbReference type="Proteomes" id="UP000500767">
    <property type="component" value="Chromosome"/>
</dbReference>
<feature type="disulfide bond" description="Redox-active" evidence="7">
    <location>
        <begin position="40"/>
        <end position="45"/>
    </location>
</feature>
<keyword evidence="4" id="KW-0560">Oxidoreductase</keyword>